<organism evidence="2">
    <name type="scientific">marine metagenome</name>
    <dbReference type="NCBI Taxonomy" id="408172"/>
    <lineage>
        <taxon>unclassified sequences</taxon>
        <taxon>metagenomes</taxon>
        <taxon>ecological metagenomes</taxon>
    </lineage>
</organism>
<protein>
    <recommendedName>
        <fullName evidence="1">ParB-like N-terminal domain-containing protein</fullName>
    </recommendedName>
</protein>
<dbReference type="Gene3D" id="3.90.1530.10">
    <property type="entry name" value="Conserved hypothetical protein from pyrococcus furiosus pfu- 392566-001, ParB domain"/>
    <property type="match status" value="1"/>
</dbReference>
<sequence length="132" mass="15102">MYSVEFDTNIIKGVEPIDIDLLNPHEKIIKKKKTRLTKFIKSFDEYYIISSILCCHKTHVIIDGHHRYFALKELGFKKVPVTKIDYSSDLISTGVGGNGIPKDEIISKGVSNELFEPKSTQHLIYCSRSKAW</sequence>
<dbReference type="EMBL" id="UINC01008534">
    <property type="protein sequence ID" value="SVA38387.1"/>
    <property type="molecule type" value="Genomic_DNA"/>
</dbReference>
<feature type="non-terminal residue" evidence="2">
    <location>
        <position position="132"/>
    </location>
</feature>
<feature type="domain" description="ParB-like N-terminal" evidence="1">
    <location>
        <begin position="15"/>
        <end position="99"/>
    </location>
</feature>
<accession>A0A381VFG4</accession>
<dbReference type="AlphaFoldDB" id="A0A381VFG4"/>
<proteinExistence type="predicted"/>
<reference evidence="2" key="1">
    <citation type="submission" date="2018-05" db="EMBL/GenBank/DDBJ databases">
        <authorList>
            <person name="Lanie J.A."/>
            <person name="Ng W.-L."/>
            <person name="Kazmierczak K.M."/>
            <person name="Andrzejewski T.M."/>
            <person name="Davidsen T.M."/>
            <person name="Wayne K.J."/>
            <person name="Tettelin H."/>
            <person name="Glass J.I."/>
            <person name="Rusch D."/>
            <person name="Podicherti R."/>
            <person name="Tsui H.-C.T."/>
            <person name="Winkler M.E."/>
        </authorList>
    </citation>
    <scope>NUCLEOTIDE SEQUENCE</scope>
</reference>
<name>A0A381VFG4_9ZZZZ</name>
<evidence type="ECO:0000313" key="2">
    <source>
        <dbReference type="EMBL" id="SVA38387.1"/>
    </source>
</evidence>
<dbReference type="InterPro" id="IPR003115">
    <property type="entry name" value="ParB_N"/>
</dbReference>
<dbReference type="SUPFAM" id="SSF110849">
    <property type="entry name" value="ParB/Sulfiredoxin"/>
    <property type="match status" value="1"/>
</dbReference>
<gene>
    <name evidence="2" type="ORF">METZ01_LOCUS91241</name>
</gene>
<dbReference type="SMART" id="SM00470">
    <property type="entry name" value="ParB"/>
    <property type="match status" value="1"/>
</dbReference>
<evidence type="ECO:0000259" key="1">
    <source>
        <dbReference type="SMART" id="SM00470"/>
    </source>
</evidence>
<dbReference type="InterPro" id="IPR036086">
    <property type="entry name" value="ParB/Sulfiredoxin_sf"/>
</dbReference>